<dbReference type="InterPro" id="IPR011006">
    <property type="entry name" value="CheY-like_superfamily"/>
</dbReference>
<dbReference type="SMART" id="SM00448">
    <property type="entry name" value="REC"/>
    <property type="match status" value="1"/>
</dbReference>
<dbReference type="PRINTS" id="PR00344">
    <property type="entry name" value="BCTRLSENSOR"/>
</dbReference>
<dbReference type="NCBIfam" id="TIGR00229">
    <property type="entry name" value="sensory_box"/>
    <property type="match status" value="2"/>
</dbReference>
<evidence type="ECO:0000256" key="3">
    <source>
        <dbReference type="ARBA" id="ARBA00022553"/>
    </source>
</evidence>
<evidence type="ECO:0000256" key="8">
    <source>
        <dbReference type="ARBA" id="ARBA00023012"/>
    </source>
</evidence>
<dbReference type="SUPFAM" id="SSF55874">
    <property type="entry name" value="ATPase domain of HSP90 chaperone/DNA topoisomerase II/histidine kinase"/>
    <property type="match status" value="1"/>
</dbReference>
<dbReference type="SUPFAM" id="SSF55781">
    <property type="entry name" value="GAF domain-like"/>
    <property type="match status" value="2"/>
</dbReference>
<comment type="caution">
    <text evidence="15">The sequence shown here is derived from an EMBL/GenBank/DDBJ whole genome shotgun (WGS) entry which is preliminary data.</text>
</comment>
<feature type="compositionally biased region" description="Basic and acidic residues" evidence="10">
    <location>
        <begin position="1"/>
        <end position="18"/>
    </location>
</feature>
<feature type="compositionally biased region" description="Low complexity" evidence="10">
    <location>
        <begin position="31"/>
        <end position="46"/>
    </location>
</feature>
<dbReference type="SMART" id="SM00086">
    <property type="entry name" value="PAC"/>
    <property type="match status" value="2"/>
</dbReference>
<dbReference type="InterPro" id="IPR003594">
    <property type="entry name" value="HATPase_dom"/>
</dbReference>
<dbReference type="Gene3D" id="1.10.287.130">
    <property type="match status" value="1"/>
</dbReference>
<dbReference type="CDD" id="cd00082">
    <property type="entry name" value="HisKA"/>
    <property type="match status" value="1"/>
</dbReference>
<feature type="domain" description="PAS" evidence="13">
    <location>
        <begin position="516"/>
        <end position="560"/>
    </location>
</feature>
<dbReference type="EC" id="2.7.13.3" evidence="2"/>
<keyword evidence="5" id="KW-0547">Nucleotide-binding</keyword>
<evidence type="ECO:0000256" key="2">
    <source>
        <dbReference type="ARBA" id="ARBA00012438"/>
    </source>
</evidence>
<feature type="domain" description="Histidine kinase" evidence="11">
    <location>
        <begin position="652"/>
        <end position="875"/>
    </location>
</feature>
<organism evidence="15 16">
    <name type="scientific">Candidatus Korobacter versatilis</name>
    <dbReference type="NCBI Taxonomy" id="658062"/>
    <lineage>
        <taxon>Bacteria</taxon>
        <taxon>Pseudomonadati</taxon>
        <taxon>Acidobacteriota</taxon>
        <taxon>Terriglobia</taxon>
        <taxon>Terriglobales</taxon>
        <taxon>Candidatus Korobacteraceae</taxon>
        <taxon>Candidatus Korobacter</taxon>
    </lineage>
</organism>
<sequence>MARKIDERAKDPDAKRPEAQGSATRPRPVSGAHAAAPTRARVAGTRPDSEKLESALYRIAEKANSAEDLQELFSFIHQVLGELMYARNCFIALADQNHQMIHFPYWVDEKDPAPTPTGHRSRRFGRGLTEYILRSNQPLLLDAIALQRLIDRKEVDLIGAFSNDWMGVPLKKGEQVFGVLVLQSYDALHHYGEQEKEILTFVSHEIASAIDYRRKRDALQDAEERYRNIFESVAEGIFQTTIEGHWVTANPSLARILGYGSPAELMRSLDVTTLYVDPVRRASFARALAETNELIAAESQVYRKDGTIIWVTENVRAVHDPAGKLCGFVGTVQDITARKRTEDALRESQALQSAMFRIAETAAMSEDLQQMYASIHQIIGELMYAPNFYIALYDAAADLISFPYYIDETEQPPASRKPSRGLTEYVLTTGQPFLSRLENLEDLVTDGAVKRIGAPSFDWMGVPLKKGETTFGVLAVQTYDEKIRYSDPDKELLTFVSQHVANAVQRRRDQEALKRSEERYRSLFERNMAGVFRSALDGEMLECNEAFAKMFGYERDELLGLPSHVLYPGGAEERAARIREFRSAGQMSNYETTYRRKDGRMVRAIQNVAIVKDESGNDVTEGTVVDVTERHNLEEQLRQSQKMEAVGRLAGGVAHDFNNLLTVIKGYSELLLDGYGEADPRRAEVEEIRKAADRAGALTRQLLAFSRQQVLAPKTLNLNQVVQSMDALLRRLLGESIELSALLGEGVGQVRADPGQLEQVVMNLAINARDAMPRGGKLTLGTANAEIDELYAREHPTITPGRYVLLAVSDSGVGMDADTQAHIFEPFFTTKEQGKGTGLGLSTVYGIVKQSGGDIWVYSEIGVGTTFKVYLPRVDAPAEAVPGRAVPVAHREGGTETVLVVEDEAGVRALVRKFLERSGYRVLEAASGDQALAMAEKERGKIHLLLTDVVLPRMSGSELSKRLVQARPEMRVLYMSGYTDDAIVHHGVLSAGAAFVQKPFTADSLARKIREILD</sequence>
<dbReference type="SMART" id="SM00091">
    <property type="entry name" value="PAS"/>
    <property type="match status" value="2"/>
</dbReference>
<dbReference type="Pfam" id="PF00989">
    <property type="entry name" value="PAS"/>
    <property type="match status" value="1"/>
</dbReference>
<feature type="domain" description="PAC" evidence="14">
    <location>
        <begin position="588"/>
        <end position="639"/>
    </location>
</feature>
<dbReference type="PROSITE" id="PS50112">
    <property type="entry name" value="PAS"/>
    <property type="match status" value="2"/>
</dbReference>
<evidence type="ECO:0000259" key="14">
    <source>
        <dbReference type="PROSITE" id="PS50113"/>
    </source>
</evidence>
<comment type="catalytic activity">
    <reaction evidence="1">
        <text>ATP + protein L-histidine = ADP + protein N-phospho-L-histidine.</text>
        <dbReference type="EC" id="2.7.13.3"/>
    </reaction>
</comment>
<dbReference type="SMART" id="SM00388">
    <property type="entry name" value="HisKA"/>
    <property type="match status" value="1"/>
</dbReference>
<feature type="domain" description="PAS" evidence="13">
    <location>
        <begin position="222"/>
        <end position="259"/>
    </location>
</feature>
<evidence type="ECO:0000256" key="7">
    <source>
        <dbReference type="ARBA" id="ARBA00022840"/>
    </source>
</evidence>
<dbReference type="AlphaFoldDB" id="A0A932EPQ1"/>
<dbReference type="PROSITE" id="PS50110">
    <property type="entry name" value="RESPONSE_REGULATORY"/>
    <property type="match status" value="1"/>
</dbReference>
<dbReference type="Pfam" id="PF00512">
    <property type="entry name" value="HisKA"/>
    <property type="match status" value="1"/>
</dbReference>
<dbReference type="Gene3D" id="3.30.450.40">
    <property type="match status" value="2"/>
</dbReference>
<feature type="domain" description="Response regulatory" evidence="12">
    <location>
        <begin position="897"/>
        <end position="1013"/>
    </location>
</feature>
<dbReference type="SUPFAM" id="SSF55785">
    <property type="entry name" value="PYP-like sensor domain (PAS domain)"/>
    <property type="match status" value="2"/>
</dbReference>
<evidence type="ECO:0000256" key="4">
    <source>
        <dbReference type="ARBA" id="ARBA00022679"/>
    </source>
</evidence>
<reference evidence="15" key="1">
    <citation type="submission" date="2020-07" db="EMBL/GenBank/DDBJ databases">
        <title>Huge and variable diversity of episymbiotic CPR bacteria and DPANN archaea in groundwater ecosystems.</title>
        <authorList>
            <person name="He C.Y."/>
            <person name="Keren R."/>
            <person name="Whittaker M."/>
            <person name="Farag I.F."/>
            <person name="Doudna J."/>
            <person name="Cate J.H.D."/>
            <person name="Banfield J.F."/>
        </authorList>
    </citation>
    <scope>NUCLEOTIDE SEQUENCE</scope>
    <source>
        <strain evidence="15">NC_groundwater_580_Pr5_B-0.1um_64_19</strain>
    </source>
</reference>
<keyword evidence="7" id="KW-0067">ATP-binding</keyword>
<dbReference type="PANTHER" id="PTHR43065">
    <property type="entry name" value="SENSOR HISTIDINE KINASE"/>
    <property type="match status" value="1"/>
</dbReference>
<keyword evidence="6" id="KW-0418">Kinase</keyword>
<dbReference type="Pfam" id="PF00072">
    <property type="entry name" value="Response_reg"/>
    <property type="match status" value="1"/>
</dbReference>
<dbReference type="InterPro" id="IPR004358">
    <property type="entry name" value="Sig_transdc_His_kin-like_C"/>
</dbReference>
<dbReference type="InterPro" id="IPR036890">
    <property type="entry name" value="HATPase_C_sf"/>
</dbReference>
<dbReference type="InterPro" id="IPR001610">
    <property type="entry name" value="PAC"/>
</dbReference>
<dbReference type="InterPro" id="IPR029016">
    <property type="entry name" value="GAF-like_dom_sf"/>
</dbReference>
<evidence type="ECO:0000259" key="13">
    <source>
        <dbReference type="PROSITE" id="PS50112"/>
    </source>
</evidence>
<feature type="domain" description="PAC" evidence="14">
    <location>
        <begin position="295"/>
        <end position="347"/>
    </location>
</feature>
<evidence type="ECO:0000313" key="15">
    <source>
        <dbReference type="EMBL" id="MBI2678389.1"/>
    </source>
</evidence>
<dbReference type="Gene3D" id="3.30.565.10">
    <property type="entry name" value="Histidine kinase-like ATPase, C-terminal domain"/>
    <property type="match status" value="1"/>
</dbReference>
<dbReference type="SMART" id="SM00387">
    <property type="entry name" value="HATPase_c"/>
    <property type="match status" value="1"/>
</dbReference>
<feature type="modified residue" description="4-aspartylphosphate" evidence="9">
    <location>
        <position position="948"/>
    </location>
</feature>
<dbReference type="SUPFAM" id="SSF47384">
    <property type="entry name" value="Homodimeric domain of signal transducing histidine kinase"/>
    <property type="match status" value="1"/>
</dbReference>
<dbReference type="InterPro" id="IPR003018">
    <property type="entry name" value="GAF"/>
</dbReference>
<protein>
    <recommendedName>
        <fullName evidence="2">histidine kinase</fullName>
        <ecNumber evidence="2">2.7.13.3</ecNumber>
    </recommendedName>
</protein>
<feature type="region of interest" description="Disordered" evidence="10">
    <location>
        <begin position="1"/>
        <end position="47"/>
    </location>
</feature>
<dbReference type="PROSITE" id="PS50113">
    <property type="entry name" value="PAC"/>
    <property type="match status" value="2"/>
</dbReference>
<evidence type="ECO:0000259" key="11">
    <source>
        <dbReference type="PROSITE" id="PS50109"/>
    </source>
</evidence>
<keyword evidence="8" id="KW-0902">Two-component regulatory system</keyword>
<dbReference type="InterPro" id="IPR035965">
    <property type="entry name" value="PAS-like_dom_sf"/>
</dbReference>
<dbReference type="CDD" id="cd00130">
    <property type="entry name" value="PAS"/>
    <property type="match status" value="2"/>
</dbReference>
<dbReference type="Gene3D" id="3.40.50.2300">
    <property type="match status" value="1"/>
</dbReference>
<dbReference type="SUPFAM" id="SSF52172">
    <property type="entry name" value="CheY-like"/>
    <property type="match status" value="1"/>
</dbReference>
<proteinExistence type="predicted"/>
<dbReference type="Pfam" id="PF02518">
    <property type="entry name" value="HATPase_c"/>
    <property type="match status" value="1"/>
</dbReference>
<evidence type="ECO:0000313" key="16">
    <source>
        <dbReference type="Proteomes" id="UP000779809"/>
    </source>
</evidence>
<dbReference type="Pfam" id="PF13185">
    <property type="entry name" value="GAF_2"/>
    <property type="match status" value="2"/>
</dbReference>
<keyword evidence="4" id="KW-0808">Transferase</keyword>
<evidence type="ECO:0000256" key="6">
    <source>
        <dbReference type="ARBA" id="ARBA00022777"/>
    </source>
</evidence>
<dbReference type="EMBL" id="JACPNR010000008">
    <property type="protein sequence ID" value="MBI2678389.1"/>
    <property type="molecule type" value="Genomic_DNA"/>
</dbReference>
<dbReference type="Proteomes" id="UP000779809">
    <property type="component" value="Unassembled WGS sequence"/>
</dbReference>
<dbReference type="InterPro" id="IPR036097">
    <property type="entry name" value="HisK_dim/P_sf"/>
</dbReference>
<evidence type="ECO:0000256" key="10">
    <source>
        <dbReference type="SAM" id="MobiDB-lite"/>
    </source>
</evidence>
<evidence type="ECO:0000256" key="1">
    <source>
        <dbReference type="ARBA" id="ARBA00000085"/>
    </source>
</evidence>
<dbReference type="Pfam" id="PF13426">
    <property type="entry name" value="PAS_9"/>
    <property type="match status" value="1"/>
</dbReference>
<dbReference type="SMART" id="SM00065">
    <property type="entry name" value="GAF"/>
    <property type="match status" value="2"/>
</dbReference>
<dbReference type="InterPro" id="IPR013767">
    <property type="entry name" value="PAS_fold"/>
</dbReference>
<dbReference type="InterPro" id="IPR003661">
    <property type="entry name" value="HisK_dim/P_dom"/>
</dbReference>
<evidence type="ECO:0000256" key="9">
    <source>
        <dbReference type="PROSITE-ProRule" id="PRU00169"/>
    </source>
</evidence>
<keyword evidence="3 9" id="KW-0597">Phosphoprotein</keyword>
<gene>
    <name evidence="15" type="ORF">HYX28_06380</name>
</gene>
<evidence type="ECO:0000259" key="12">
    <source>
        <dbReference type="PROSITE" id="PS50110"/>
    </source>
</evidence>
<evidence type="ECO:0000256" key="5">
    <source>
        <dbReference type="ARBA" id="ARBA00022741"/>
    </source>
</evidence>
<name>A0A932EPQ1_9BACT</name>
<dbReference type="InterPro" id="IPR000700">
    <property type="entry name" value="PAS-assoc_C"/>
</dbReference>
<dbReference type="InterPro" id="IPR005467">
    <property type="entry name" value="His_kinase_dom"/>
</dbReference>
<dbReference type="InterPro" id="IPR000014">
    <property type="entry name" value="PAS"/>
</dbReference>
<dbReference type="InterPro" id="IPR001789">
    <property type="entry name" value="Sig_transdc_resp-reg_receiver"/>
</dbReference>
<accession>A0A932EPQ1</accession>
<dbReference type="Gene3D" id="3.30.450.20">
    <property type="entry name" value="PAS domain"/>
    <property type="match status" value="2"/>
</dbReference>
<dbReference type="PROSITE" id="PS50109">
    <property type="entry name" value="HIS_KIN"/>
    <property type="match status" value="1"/>
</dbReference>
<dbReference type="PANTHER" id="PTHR43065:SF42">
    <property type="entry name" value="TWO-COMPONENT SENSOR PPRA"/>
    <property type="match status" value="1"/>
</dbReference>
<dbReference type="GO" id="GO:0000155">
    <property type="term" value="F:phosphorelay sensor kinase activity"/>
    <property type="evidence" value="ECO:0007669"/>
    <property type="project" value="InterPro"/>
</dbReference>